<evidence type="ECO:0000313" key="7">
    <source>
        <dbReference type="Proteomes" id="UP000547058"/>
    </source>
</evidence>
<dbReference type="PANTHER" id="PTHR43214:SF17">
    <property type="entry name" value="TRANSCRIPTIONAL REGULATORY PROTEIN RCSB"/>
    <property type="match status" value="1"/>
</dbReference>
<gene>
    <name evidence="6" type="ORF">H4O11_17145</name>
</gene>
<accession>A0A7W3FPV4</accession>
<evidence type="ECO:0000259" key="5">
    <source>
        <dbReference type="PROSITE" id="PS50110"/>
    </source>
</evidence>
<proteinExistence type="predicted"/>
<organism evidence="6 7">
    <name type="scientific">Stenotrophomonas tumulicola</name>
    <dbReference type="NCBI Taxonomy" id="1685415"/>
    <lineage>
        <taxon>Bacteria</taxon>
        <taxon>Pseudomonadati</taxon>
        <taxon>Pseudomonadota</taxon>
        <taxon>Gammaproteobacteria</taxon>
        <taxon>Lysobacterales</taxon>
        <taxon>Lysobacteraceae</taxon>
        <taxon>Stenotrophomonas</taxon>
    </lineage>
</organism>
<dbReference type="PANTHER" id="PTHR43214">
    <property type="entry name" value="TWO-COMPONENT RESPONSE REGULATOR"/>
    <property type="match status" value="1"/>
</dbReference>
<comment type="caution">
    <text evidence="6">The sequence shown here is derived from an EMBL/GenBank/DDBJ whole genome shotgun (WGS) entry which is preliminary data.</text>
</comment>
<dbReference type="PROSITE" id="PS50110">
    <property type="entry name" value="RESPONSE_REGULATORY"/>
    <property type="match status" value="1"/>
</dbReference>
<dbReference type="RefSeq" id="WP_182341293.1">
    <property type="nucleotide sequence ID" value="NZ_JACGXS010000012.1"/>
</dbReference>
<dbReference type="PRINTS" id="PR00038">
    <property type="entry name" value="HTHLUXR"/>
</dbReference>
<dbReference type="InterPro" id="IPR011006">
    <property type="entry name" value="CheY-like_superfamily"/>
</dbReference>
<dbReference type="InterPro" id="IPR016032">
    <property type="entry name" value="Sig_transdc_resp-reg_C-effctor"/>
</dbReference>
<dbReference type="InterPro" id="IPR039420">
    <property type="entry name" value="WalR-like"/>
</dbReference>
<dbReference type="SUPFAM" id="SSF46894">
    <property type="entry name" value="C-terminal effector domain of the bipartite response regulators"/>
    <property type="match status" value="1"/>
</dbReference>
<dbReference type="EMBL" id="JACGXS010000012">
    <property type="protein sequence ID" value="MBA8683529.1"/>
    <property type="molecule type" value="Genomic_DNA"/>
</dbReference>
<name>A0A7W3FPV4_9GAMM</name>
<dbReference type="SMART" id="SM00421">
    <property type="entry name" value="HTH_LUXR"/>
    <property type="match status" value="1"/>
</dbReference>
<dbReference type="AlphaFoldDB" id="A0A7W3FPV4"/>
<dbReference type="PROSITE" id="PS50043">
    <property type="entry name" value="HTH_LUXR_2"/>
    <property type="match status" value="1"/>
</dbReference>
<evidence type="ECO:0000256" key="2">
    <source>
        <dbReference type="ARBA" id="ARBA00023125"/>
    </source>
</evidence>
<dbReference type="InterPro" id="IPR000792">
    <property type="entry name" value="Tscrpt_reg_LuxR_C"/>
</dbReference>
<dbReference type="Gene3D" id="1.10.10.10">
    <property type="entry name" value="Winged helix-like DNA-binding domain superfamily/Winged helix DNA-binding domain"/>
    <property type="match status" value="1"/>
</dbReference>
<protein>
    <submittedName>
        <fullName evidence="6">Response regulator transcription factor</fullName>
    </submittedName>
</protein>
<dbReference type="GO" id="GO:0003677">
    <property type="term" value="F:DNA binding"/>
    <property type="evidence" value="ECO:0007669"/>
    <property type="project" value="UniProtKB-KW"/>
</dbReference>
<dbReference type="SUPFAM" id="SSF52172">
    <property type="entry name" value="CheY-like"/>
    <property type="match status" value="1"/>
</dbReference>
<keyword evidence="7" id="KW-1185">Reference proteome</keyword>
<feature type="domain" description="HTH luxR-type" evidence="4">
    <location>
        <begin position="142"/>
        <end position="207"/>
    </location>
</feature>
<evidence type="ECO:0000256" key="1">
    <source>
        <dbReference type="ARBA" id="ARBA00022553"/>
    </source>
</evidence>
<dbReference type="GO" id="GO:0006355">
    <property type="term" value="P:regulation of DNA-templated transcription"/>
    <property type="evidence" value="ECO:0007669"/>
    <property type="project" value="InterPro"/>
</dbReference>
<evidence type="ECO:0000313" key="6">
    <source>
        <dbReference type="EMBL" id="MBA8683529.1"/>
    </source>
</evidence>
<dbReference type="GO" id="GO:0000160">
    <property type="term" value="P:phosphorelay signal transduction system"/>
    <property type="evidence" value="ECO:0007669"/>
    <property type="project" value="InterPro"/>
</dbReference>
<keyword evidence="2" id="KW-0238">DNA-binding</keyword>
<dbReference type="Pfam" id="PF00196">
    <property type="entry name" value="GerE"/>
    <property type="match status" value="1"/>
</dbReference>
<dbReference type="Gene3D" id="3.40.50.2300">
    <property type="match status" value="1"/>
</dbReference>
<feature type="domain" description="Response regulatory" evidence="5">
    <location>
        <begin position="4"/>
        <end position="121"/>
    </location>
</feature>
<sequence>MFIRTIIADDHPIILHGARVLLRNARIDVVGEAPGGESLLTLLARQSCDVVLTDLTMPGEGLDGLELLDRIQSVHPGLPLVVLTGTASPSVLATLMQRGVRGALDKAADFDELAQAVRTAASGQNYVSQNLRSHLEARDLSHRARPATLSQGEREVLEGLRNGLSINTIAQQRGRSPKTVSRQKSDAMRKLGLTRNHELHAFLQTCPISGSSND</sequence>
<feature type="modified residue" description="4-aspartylphosphate" evidence="3">
    <location>
        <position position="54"/>
    </location>
</feature>
<reference evidence="6 7" key="1">
    <citation type="submission" date="2020-08" db="EMBL/GenBank/DDBJ databases">
        <title>Stenotrophomonas tumulicola JCM 30961.</title>
        <authorList>
            <person name="Deng Y."/>
        </authorList>
    </citation>
    <scope>NUCLEOTIDE SEQUENCE [LARGE SCALE GENOMIC DNA]</scope>
    <source>
        <strain evidence="6 7">JCM 30961</strain>
    </source>
</reference>
<dbReference type="InterPro" id="IPR036388">
    <property type="entry name" value="WH-like_DNA-bd_sf"/>
</dbReference>
<keyword evidence="1 3" id="KW-0597">Phosphoprotein</keyword>
<dbReference type="Pfam" id="PF00072">
    <property type="entry name" value="Response_reg"/>
    <property type="match status" value="1"/>
</dbReference>
<dbReference type="InterPro" id="IPR058245">
    <property type="entry name" value="NreC/VraR/RcsB-like_REC"/>
</dbReference>
<dbReference type="SMART" id="SM00448">
    <property type="entry name" value="REC"/>
    <property type="match status" value="1"/>
</dbReference>
<dbReference type="CDD" id="cd06170">
    <property type="entry name" value="LuxR_C_like"/>
    <property type="match status" value="1"/>
</dbReference>
<dbReference type="InterPro" id="IPR001789">
    <property type="entry name" value="Sig_transdc_resp-reg_receiver"/>
</dbReference>
<dbReference type="Proteomes" id="UP000547058">
    <property type="component" value="Unassembled WGS sequence"/>
</dbReference>
<evidence type="ECO:0000256" key="3">
    <source>
        <dbReference type="PROSITE-ProRule" id="PRU00169"/>
    </source>
</evidence>
<dbReference type="CDD" id="cd17535">
    <property type="entry name" value="REC_NarL-like"/>
    <property type="match status" value="1"/>
</dbReference>
<evidence type="ECO:0000259" key="4">
    <source>
        <dbReference type="PROSITE" id="PS50043"/>
    </source>
</evidence>